<protein>
    <submittedName>
        <fullName evidence="4">Thioesterase</fullName>
    </submittedName>
</protein>
<sequence>MAGHLIRPLPRPQAGRVLFCLSFCGGATAPFRPWADSLPEDTELALYCYPGREIRYGEPFARTWQQLLDGALAALRTLAGRRVVLCGHSMGAWVAFDLAVRARLTGLAEPDAVVVSAAHAPAALSRHTDVPPHPRNTDGELLDWMLTMGQLSEAVRGEPELLRMAVEVLRADLVVADTYRFRDGDRVDAPLQLLYGEQDDLTEADLAGWSGLTTGPFEATRLEGGHFYTPALWRRLPEHMAVFRPGAPDGTPPPDQAAPTSRTSLRRIARSMDARVSPLPNRTSHQ</sequence>
<feature type="domain" description="Thioesterase" evidence="3">
    <location>
        <begin position="18"/>
        <end position="229"/>
    </location>
</feature>
<reference evidence="4" key="2">
    <citation type="submission" date="2020-09" db="EMBL/GenBank/DDBJ databases">
        <authorList>
            <person name="Luo X."/>
        </authorList>
    </citation>
    <scope>NUCLEOTIDE SEQUENCE</scope>
    <source>
        <strain evidence="4">TRM S81-3</strain>
    </source>
</reference>
<dbReference type="PANTHER" id="PTHR11487:SF0">
    <property type="entry name" value="S-ACYL FATTY ACID SYNTHASE THIOESTERASE, MEDIUM CHAIN"/>
    <property type="match status" value="1"/>
</dbReference>
<dbReference type="AlphaFoldDB" id="A0A926QRW2"/>
<comment type="similarity">
    <text evidence="1">Belongs to the thioesterase family.</text>
</comment>
<dbReference type="InterPro" id="IPR001031">
    <property type="entry name" value="Thioesterase"/>
</dbReference>
<proteinExistence type="inferred from homology"/>
<dbReference type="EMBL" id="JACVQF010000193">
    <property type="protein sequence ID" value="MBD0421120.1"/>
    <property type="molecule type" value="Genomic_DNA"/>
</dbReference>
<dbReference type="Proteomes" id="UP000621210">
    <property type="component" value="Unassembled WGS sequence"/>
</dbReference>
<evidence type="ECO:0000256" key="2">
    <source>
        <dbReference type="SAM" id="MobiDB-lite"/>
    </source>
</evidence>
<gene>
    <name evidence="4" type="ORF">H0H10_18510</name>
</gene>
<dbReference type="Pfam" id="PF00975">
    <property type="entry name" value="Thioesterase"/>
    <property type="match status" value="1"/>
</dbReference>
<dbReference type="InterPro" id="IPR012223">
    <property type="entry name" value="TEII"/>
</dbReference>
<comment type="caution">
    <text evidence="4">The sequence shown here is derived from an EMBL/GenBank/DDBJ whole genome shotgun (WGS) entry which is preliminary data.</text>
</comment>
<reference evidence="4" key="1">
    <citation type="submission" date="2020-09" db="EMBL/GenBank/DDBJ databases">
        <title>Streptomyces grisecoloratus sp. nov., isolated from cotton soil.</title>
        <authorList>
            <person name="Xing L."/>
        </authorList>
    </citation>
    <scope>NUCLEOTIDE SEQUENCE</scope>
    <source>
        <strain evidence="4">TRM S81-3</strain>
    </source>
</reference>
<accession>A0A926QRW2</accession>
<evidence type="ECO:0000313" key="4">
    <source>
        <dbReference type="EMBL" id="MBD0421120.1"/>
    </source>
</evidence>
<evidence type="ECO:0000259" key="3">
    <source>
        <dbReference type="Pfam" id="PF00975"/>
    </source>
</evidence>
<feature type="region of interest" description="Disordered" evidence="2">
    <location>
        <begin position="243"/>
        <end position="263"/>
    </location>
</feature>
<dbReference type="InterPro" id="IPR029058">
    <property type="entry name" value="AB_hydrolase_fold"/>
</dbReference>
<dbReference type="Gene3D" id="3.40.50.1820">
    <property type="entry name" value="alpha/beta hydrolase"/>
    <property type="match status" value="1"/>
</dbReference>
<evidence type="ECO:0000313" key="5">
    <source>
        <dbReference type="Proteomes" id="UP000621210"/>
    </source>
</evidence>
<dbReference type="PANTHER" id="PTHR11487">
    <property type="entry name" value="THIOESTERASE"/>
    <property type="match status" value="1"/>
</dbReference>
<name>A0A926QRW2_9ACTN</name>
<evidence type="ECO:0000256" key="1">
    <source>
        <dbReference type="ARBA" id="ARBA00007169"/>
    </source>
</evidence>
<dbReference type="SUPFAM" id="SSF53474">
    <property type="entry name" value="alpha/beta-Hydrolases"/>
    <property type="match status" value="1"/>
</dbReference>
<dbReference type="RefSeq" id="WP_188182111.1">
    <property type="nucleotide sequence ID" value="NZ_JACVQF010000193.1"/>
</dbReference>
<dbReference type="GO" id="GO:0008610">
    <property type="term" value="P:lipid biosynthetic process"/>
    <property type="evidence" value="ECO:0007669"/>
    <property type="project" value="TreeGrafter"/>
</dbReference>
<keyword evidence="5" id="KW-1185">Reference proteome</keyword>
<organism evidence="4 5">
    <name type="scientific">Streptomyces griseicoloratus</name>
    <dbReference type="NCBI Taxonomy" id="2752516"/>
    <lineage>
        <taxon>Bacteria</taxon>
        <taxon>Bacillati</taxon>
        <taxon>Actinomycetota</taxon>
        <taxon>Actinomycetes</taxon>
        <taxon>Kitasatosporales</taxon>
        <taxon>Streptomycetaceae</taxon>
        <taxon>Streptomyces</taxon>
    </lineage>
</organism>